<evidence type="ECO:0000313" key="1">
    <source>
        <dbReference type="EMBL" id="AIF18987.1"/>
    </source>
</evidence>
<reference evidence="1" key="1">
    <citation type="journal article" date="2014" name="Genome Biol. Evol.">
        <title>Pangenome evidence for extensive interdomain horizontal transfer affecting lineage core and shell genes in uncultured planktonic thaumarchaeota and euryarchaeota.</title>
        <authorList>
            <person name="Deschamps P."/>
            <person name="Zivanovic Y."/>
            <person name="Moreira D."/>
            <person name="Rodriguez-Valera F."/>
            <person name="Lopez-Garcia P."/>
        </authorList>
    </citation>
    <scope>NUCLEOTIDE SEQUENCE</scope>
</reference>
<sequence>MHCVDPLSEVTMQEFEDKLGLAEAGVIAGDDGFCSKINVFLSDAESHFINFRRAQLNNDFDDAQNFLKESVEASRRSTERNHTLEARSRMEWGLLRFTAGEEEEAGVDLRWAMERLKALEEGSIAHGVATLNLAEWHTSRNEGIMALAILSDINREGPHKEPIIATSRLQISCLLFELGDYVSSQRHAWVAFKACSNNEMMESAHQSALIWMDLSLTNIDESAPRMSDVVSEAAPRELGENSPCCAHPEDLKEVVEWCTNNWTLGFEGESRPDIAVLLEAERELDLEEFNAKIVESGEATDPTVLAMLNQ</sequence>
<dbReference type="InterPro" id="IPR011990">
    <property type="entry name" value="TPR-like_helical_dom_sf"/>
</dbReference>
<name>A0A075HWS2_9EURY</name>
<dbReference type="Gene3D" id="1.25.40.10">
    <property type="entry name" value="Tetratricopeptide repeat domain"/>
    <property type="match status" value="1"/>
</dbReference>
<dbReference type="AlphaFoldDB" id="A0A075HWS2"/>
<dbReference type="EMBL" id="KF901126">
    <property type="protein sequence ID" value="AIF18987.1"/>
    <property type="molecule type" value="Genomic_DNA"/>
</dbReference>
<protein>
    <recommendedName>
        <fullName evidence="2">TPR repeat-containing protein</fullName>
    </recommendedName>
</protein>
<organism evidence="1">
    <name type="scientific">uncultured marine group II/III euryarchaeote KM3_85_C06</name>
    <dbReference type="NCBI Taxonomy" id="1456526"/>
    <lineage>
        <taxon>Archaea</taxon>
        <taxon>Methanobacteriati</taxon>
        <taxon>Methanobacteriota</taxon>
        <taxon>environmental samples</taxon>
    </lineage>
</organism>
<accession>A0A075HWS2</accession>
<proteinExistence type="predicted"/>
<evidence type="ECO:0008006" key="2">
    <source>
        <dbReference type="Google" id="ProtNLM"/>
    </source>
</evidence>